<evidence type="ECO:0000256" key="4">
    <source>
        <dbReference type="ARBA" id="ARBA00022946"/>
    </source>
</evidence>
<dbReference type="Pfam" id="PF04800">
    <property type="entry name" value="NDUS4"/>
    <property type="match status" value="1"/>
</dbReference>
<gene>
    <name evidence="7" type="ORF">ACFOMD_15475</name>
</gene>
<sequence>MAARIYQEAKNPMQSGRGRAGRWVLEFDAADKQRHDPVTGWIGSADTQKQVRLTFPTLDAATAYAEREGITFEVRRVADRVLKLQAYADNFR</sequence>
<accession>A0ABV7XF99</accession>
<keyword evidence="2" id="KW-0813">Transport</keyword>
<comment type="caution">
    <text evidence="7">The sequence shown here is derived from an EMBL/GenBank/DDBJ whole genome shotgun (WGS) entry which is preliminary data.</text>
</comment>
<organism evidence="7 8">
    <name type="scientific">Sphingoaurantiacus capsulatus</name>
    <dbReference type="NCBI Taxonomy" id="1771310"/>
    <lineage>
        <taxon>Bacteria</taxon>
        <taxon>Pseudomonadati</taxon>
        <taxon>Pseudomonadota</taxon>
        <taxon>Alphaproteobacteria</taxon>
        <taxon>Sphingomonadales</taxon>
        <taxon>Sphingosinicellaceae</taxon>
        <taxon>Sphingoaurantiacus</taxon>
    </lineage>
</organism>
<comment type="subcellular location">
    <subcellularLocation>
        <location evidence="1">Membrane</location>
    </subcellularLocation>
</comment>
<keyword evidence="6" id="KW-0472">Membrane</keyword>
<evidence type="ECO:0000256" key="3">
    <source>
        <dbReference type="ARBA" id="ARBA00022660"/>
    </source>
</evidence>
<evidence type="ECO:0000256" key="6">
    <source>
        <dbReference type="ARBA" id="ARBA00023136"/>
    </source>
</evidence>
<reference evidence="8" key="1">
    <citation type="journal article" date="2019" name="Int. J. Syst. Evol. Microbiol.">
        <title>The Global Catalogue of Microorganisms (GCM) 10K type strain sequencing project: providing services to taxonomists for standard genome sequencing and annotation.</title>
        <authorList>
            <consortium name="The Broad Institute Genomics Platform"/>
            <consortium name="The Broad Institute Genome Sequencing Center for Infectious Disease"/>
            <person name="Wu L."/>
            <person name="Ma J."/>
        </authorList>
    </citation>
    <scope>NUCLEOTIDE SEQUENCE [LARGE SCALE GENOMIC DNA]</scope>
    <source>
        <strain evidence="8">KCTC 42644</strain>
    </source>
</reference>
<dbReference type="InterPro" id="IPR038532">
    <property type="entry name" value="NDUFS4-like_sf"/>
</dbReference>
<keyword evidence="3" id="KW-0679">Respiratory chain</keyword>
<evidence type="ECO:0000256" key="1">
    <source>
        <dbReference type="ARBA" id="ARBA00004370"/>
    </source>
</evidence>
<dbReference type="PANTHER" id="PTHR12219:SF8">
    <property type="entry name" value="NADH DEHYDROGENASE [UBIQUINONE] IRON-SULFUR PROTEIN 4, MITOCHONDRIAL"/>
    <property type="match status" value="1"/>
</dbReference>
<dbReference type="EMBL" id="JBHRXV010000011">
    <property type="protein sequence ID" value="MFC3713972.1"/>
    <property type="molecule type" value="Genomic_DNA"/>
</dbReference>
<name>A0ABV7XF99_9SPHN</name>
<keyword evidence="5" id="KW-0249">Electron transport</keyword>
<evidence type="ECO:0000256" key="2">
    <source>
        <dbReference type="ARBA" id="ARBA00022448"/>
    </source>
</evidence>
<protein>
    <submittedName>
        <fullName evidence="7">ETC complex I subunit</fullName>
    </submittedName>
</protein>
<dbReference type="RefSeq" id="WP_380862974.1">
    <property type="nucleotide sequence ID" value="NZ_JBHRXV010000011.1"/>
</dbReference>
<dbReference type="PANTHER" id="PTHR12219">
    <property type="entry name" value="NADH-UBIQUINONE OXIDOREDUCTASE"/>
    <property type="match status" value="1"/>
</dbReference>
<evidence type="ECO:0000256" key="5">
    <source>
        <dbReference type="ARBA" id="ARBA00022982"/>
    </source>
</evidence>
<keyword evidence="4" id="KW-0809">Transit peptide</keyword>
<dbReference type="Gene3D" id="3.30.160.190">
    <property type="entry name" value="atu1810 like domain"/>
    <property type="match status" value="1"/>
</dbReference>
<dbReference type="InterPro" id="IPR006885">
    <property type="entry name" value="NADH_UbQ_FeS_4_mit-like"/>
</dbReference>
<evidence type="ECO:0000313" key="8">
    <source>
        <dbReference type="Proteomes" id="UP001595615"/>
    </source>
</evidence>
<dbReference type="Proteomes" id="UP001595615">
    <property type="component" value="Unassembled WGS sequence"/>
</dbReference>
<keyword evidence="8" id="KW-1185">Reference proteome</keyword>
<proteinExistence type="predicted"/>
<evidence type="ECO:0000313" key="7">
    <source>
        <dbReference type="EMBL" id="MFC3713972.1"/>
    </source>
</evidence>